<dbReference type="AlphaFoldDB" id="A0A921SMW4"/>
<feature type="transmembrane region" description="Helical" evidence="1">
    <location>
        <begin position="108"/>
        <end position="127"/>
    </location>
</feature>
<evidence type="ECO:0000259" key="2">
    <source>
        <dbReference type="Pfam" id="PF01478"/>
    </source>
</evidence>
<proteinExistence type="predicted"/>
<dbReference type="EMBL" id="DYUK01000102">
    <property type="protein sequence ID" value="HJG79735.1"/>
    <property type="molecule type" value="Genomic_DNA"/>
</dbReference>
<sequence length="239" mass="24099">MPGVATLTAVLVAVLTAGAAQRLLPVLVADEAGMRLLRPARRSPGGARWGAAALILAPILPAACAALVLPAGGTAATVLLAVGWGAAAGATPLLVVIDRRIRRLPDRIVLPLIGLTALLWLIGRILAPEAPAGWAAGQALLLGPVCGAVLLLLSLAGGRGRHLAIGLGDVKLAVLLGLVAGLGGGFAVLAAFVVSQVSALCEALWRVVVRREGLRTRLALGPHLLLGMWTGPVLVTVLG</sequence>
<feature type="transmembrane region" description="Helical" evidence="1">
    <location>
        <begin position="6"/>
        <end position="28"/>
    </location>
</feature>
<accession>A0A921SMW4</accession>
<comment type="caution">
    <text evidence="3">The sequence shown here is derived from an EMBL/GenBank/DDBJ whole genome shotgun (WGS) entry which is preliminary data.</text>
</comment>
<evidence type="ECO:0000313" key="4">
    <source>
        <dbReference type="Proteomes" id="UP000784435"/>
    </source>
</evidence>
<evidence type="ECO:0000313" key="3">
    <source>
        <dbReference type="EMBL" id="HJG79735.1"/>
    </source>
</evidence>
<dbReference type="Gene3D" id="1.20.120.1220">
    <property type="match status" value="1"/>
</dbReference>
<dbReference type="InterPro" id="IPR000045">
    <property type="entry name" value="Prepilin_IV_endopep_pep"/>
</dbReference>
<keyword evidence="1" id="KW-0812">Transmembrane</keyword>
<keyword evidence="3" id="KW-0378">Hydrolase</keyword>
<name>A0A921SMW4_9MICO</name>
<evidence type="ECO:0000256" key="1">
    <source>
        <dbReference type="SAM" id="Phobius"/>
    </source>
</evidence>
<feature type="transmembrane region" description="Helical" evidence="1">
    <location>
        <begin position="75"/>
        <end position="96"/>
    </location>
</feature>
<feature type="transmembrane region" description="Helical" evidence="1">
    <location>
        <begin position="133"/>
        <end position="153"/>
    </location>
</feature>
<dbReference type="EC" id="3.4.23.43" evidence="3"/>
<reference evidence="3" key="2">
    <citation type="submission" date="2021-09" db="EMBL/GenBank/DDBJ databases">
        <authorList>
            <person name="Gilroy R."/>
        </authorList>
    </citation>
    <scope>NUCLEOTIDE SEQUENCE</scope>
    <source>
        <strain evidence="3">ChiGjej5B5-7349</strain>
    </source>
</reference>
<keyword evidence="1" id="KW-0472">Membrane</keyword>
<feature type="transmembrane region" description="Helical" evidence="1">
    <location>
        <begin position="174"/>
        <end position="198"/>
    </location>
</feature>
<dbReference type="Pfam" id="PF01478">
    <property type="entry name" value="Peptidase_A24"/>
    <property type="match status" value="1"/>
</dbReference>
<organism evidence="3 4">
    <name type="scientific">Brevibacterium senegalense</name>
    <dbReference type="NCBI Taxonomy" id="1033736"/>
    <lineage>
        <taxon>Bacteria</taxon>
        <taxon>Bacillati</taxon>
        <taxon>Actinomycetota</taxon>
        <taxon>Actinomycetes</taxon>
        <taxon>Micrococcales</taxon>
        <taxon>Brevibacteriaceae</taxon>
        <taxon>Brevibacterium</taxon>
    </lineage>
</organism>
<keyword evidence="1" id="KW-1133">Transmembrane helix</keyword>
<dbReference type="GO" id="GO:0004190">
    <property type="term" value="F:aspartic-type endopeptidase activity"/>
    <property type="evidence" value="ECO:0007669"/>
    <property type="project" value="UniProtKB-EC"/>
</dbReference>
<dbReference type="GO" id="GO:0016020">
    <property type="term" value="C:membrane"/>
    <property type="evidence" value="ECO:0007669"/>
    <property type="project" value="InterPro"/>
</dbReference>
<feature type="domain" description="Prepilin type IV endopeptidase peptidase" evidence="2">
    <location>
        <begin position="93"/>
        <end position="191"/>
    </location>
</feature>
<protein>
    <submittedName>
        <fullName evidence="3">Prepilin peptidase</fullName>
        <ecNumber evidence="3">3.4.23.43</ecNumber>
    </submittedName>
</protein>
<gene>
    <name evidence="3" type="ORF">K8V08_04910</name>
</gene>
<reference evidence="3" key="1">
    <citation type="journal article" date="2021" name="PeerJ">
        <title>Extensive microbial diversity within the chicken gut microbiome revealed by metagenomics and culture.</title>
        <authorList>
            <person name="Gilroy R."/>
            <person name="Ravi A."/>
            <person name="Getino M."/>
            <person name="Pursley I."/>
            <person name="Horton D.L."/>
            <person name="Alikhan N.F."/>
            <person name="Baker D."/>
            <person name="Gharbi K."/>
            <person name="Hall N."/>
            <person name="Watson M."/>
            <person name="Adriaenssens E.M."/>
            <person name="Foster-Nyarko E."/>
            <person name="Jarju S."/>
            <person name="Secka A."/>
            <person name="Antonio M."/>
            <person name="Oren A."/>
            <person name="Chaudhuri R.R."/>
            <person name="La Ragione R."/>
            <person name="Hildebrand F."/>
            <person name="Pallen M.J."/>
        </authorList>
    </citation>
    <scope>NUCLEOTIDE SEQUENCE</scope>
    <source>
        <strain evidence="3">ChiGjej5B5-7349</strain>
    </source>
</reference>
<feature type="transmembrane region" description="Helical" evidence="1">
    <location>
        <begin position="49"/>
        <end position="69"/>
    </location>
</feature>
<dbReference type="Proteomes" id="UP000784435">
    <property type="component" value="Unassembled WGS sequence"/>
</dbReference>